<reference evidence="2" key="1">
    <citation type="submission" date="2023-06" db="EMBL/GenBank/DDBJ databases">
        <title>Genome-scale phylogeny and comparative genomics of the fungal order Sordariales.</title>
        <authorList>
            <consortium name="Lawrence Berkeley National Laboratory"/>
            <person name="Hensen N."/>
            <person name="Bonometti L."/>
            <person name="Westerberg I."/>
            <person name="Brannstrom I.O."/>
            <person name="Guillou S."/>
            <person name="Cros-Aarteil S."/>
            <person name="Calhoun S."/>
            <person name="Haridas S."/>
            <person name="Kuo A."/>
            <person name="Mondo S."/>
            <person name="Pangilinan J."/>
            <person name="Riley R."/>
            <person name="Labutti K."/>
            <person name="Andreopoulos B."/>
            <person name="Lipzen A."/>
            <person name="Chen C."/>
            <person name="Yanf M."/>
            <person name="Daum C."/>
            <person name="Ng V."/>
            <person name="Clum A."/>
            <person name="Steindorff A."/>
            <person name="Ohm R."/>
            <person name="Martin F."/>
            <person name="Silar P."/>
            <person name="Natvig D."/>
            <person name="Lalanne C."/>
            <person name="Gautier V."/>
            <person name="Ament-Velasquez S.L."/>
            <person name="Kruys A."/>
            <person name="Hutchinson M.I."/>
            <person name="Powell A.J."/>
            <person name="Barry K."/>
            <person name="Miller A.N."/>
            <person name="Grigoriev I.V."/>
            <person name="Debuchy R."/>
            <person name="Gladieux P."/>
            <person name="Thoren M.H."/>
            <person name="Johannesson H."/>
        </authorList>
    </citation>
    <scope>NUCLEOTIDE SEQUENCE</scope>
    <source>
        <strain evidence="2">8032-3</strain>
    </source>
</reference>
<accession>A0AAJ0BXT0</accession>
<dbReference type="SMART" id="SM01152">
    <property type="entry name" value="DUF167"/>
    <property type="match status" value="1"/>
</dbReference>
<dbReference type="RefSeq" id="XP_060282676.1">
    <property type="nucleotide sequence ID" value="XM_060421837.1"/>
</dbReference>
<gene>
    <name evidence="2" type="ORF">QBC33DRAFT_100846</name>
</gene>
<keyword evidence="3" id="KW-1185">Reference proteome</keyword>
<dbReference type="PANTHER" id="PTHR13420:SF7">
    <property type="entry name" value="UPF0235 PROTEIN C15ORF40"/>
    <property type="match status" value="1"/>
</dbReference>
<evidence type="ECO:0000313" key="2">
    <source>
        <dbReference type="EMBL" id="KAK1766463.1"/>
    </source>
</evidence>
<dbReference type="NCBIfam" id="TIGR00251">
    <property type="entry name" value="DUF167 family protein"/>
    <property type="match status" value="1"/>
</dbReference>
<dbReference type="Proteomes" id="UP001244011">
    <property type="component" value="Unassembled WGS sequence"/>
</dbReference>
<sequence>MASAGAIRYVAASKKNPFGAVYLQCHVKPGASKSREGVTALTDDAIEICVAAQAREGEANKAVVKVLSDALNVPKSDLQITQGLKSRDKVLSLGGSLLKDSQEDEFMSRIVALLDKASKDS</sequence>
<comment type="caution">
    <text evidence="2">The sequence shown here is derived from an EMBL/GenBank/DDBJ whole genome shotgun (WGS) entry which is preliminary data.</text>
</comment>
<dbReference type="GO" id="GO:0005737">
    <property type="term" value="C:cytoplasm"/>
    <property type="evidence" value="ECO:0007669"/>
    <property type="project" value="TreeGrafter"/>
</dbReference>
<dbReference type="SUPFAM" id="SSF69786">
    <property type="entry name" value="YggU-like"/>
    <property type="match status" value="1"/>
</dbReference>
<evidence type="ECO:0000256" key="1">
    <source>
        <dbReference type="ARBA" id="ARBA00010364"/>
    </source>
</evidence>
<evidence type="ECO:0008006" key="4">
    <source>
        <dbReference type="Google" id="ProtNLM"/>
    </source>
</evidence>
<comment type="similarity">
    <text evidence="1">Belongs to the UPF0235 family.</text>
</comment>
<dbReference type="Pfam" id="PF02594">
    <property type="entry name" value="DUF167"/>
    <property type="match status" value="1"/>
</dbReference>
<dbReference type="Gene3D" id="3.30.1200.10">
    <property type="entry name" value="YggU-like"/>
    <property type="match status" value="1"/>
</dbReference>
<dbReference type="HAMAP" id="MF_00634">
    <property type="entry name" value="UPF0235"/>
    <property type="match status" value="1"/>
</dbReference>
<organism evidence="2 3">
    <name type="scientific">Phialemonium atrogriseum</name>
    <dbReference type="NCBI Taxonomy" id="1093897"/>
    <lineage>
        <taxon>Eukaryota</taxon>
        <taxon>Fungi</taxon>
        <taxon>Dikarya</taxon>
        <taxon>Ascomycota</taxon>
        <taxon>Pezizomycotina</taxon>
        <taxon>Sordariomycetes</taxon>
        <taxon>Sordariomycetidae</taxon>
        <taxon>Cephalothecales</taxon>
        <taxon>Cephalothecaceae</taxon>
        <taxon>Phialemonium</taxon>
    </lineage>
</organism>
<name>A0AAJ0BXT0_9PEZI</name>
<dbReference type="PANTHER" id="PTHR13420">
    <property type="entry name" value="UPF0235 PROTEIN C15ORF40"/>
    <property type="match status" value="1"/>
</dbReference>
<dbReference type="GeneID" id="85305024"/>
<evidence type="ECO:0000313" key="3">
    <source>
        <dbReference type="Proteomes" id="UP001244011"/>
    </source>
</evidence>
<protein>
    <recommendedName>
        <fullName evidence="4">YggU-like protein</fullName>
    </recommendedName>
</protein>
<dbReference type="AlphaFoldDB" id="A0AAJ0BXT0"/>
<dbReference type="InterPro" id="IPR036591">
    <property type="entry name" value="YggU-like_sf"/>
</dbReference>
<dbReference type="InterPro" id="IPR003746">
    <property type="entry name" value="DUF167"/>
</dbReference>
<dbReference type="EMBL" id="MU839011">
    <property type="protein sequence ID" value="KAK1766463.1"/>
    <property type="molecule type" value="Genomic_DNA"/>
</dbReference>
<proteinExistence type="inferred from homology"/>